<keyword evidence="1" id="KW-1133">Transmembrane helix</keyword>
<dbReference type="Proteomes" id="UP000001931">
    <property type="component" value="Chromosome"/>
</dbReference>
<protein>
    <submittedName>
        <fullName evidence="2">Uncharacterized protein</fullName>
    </submittedName>
</protein>
<feature type="transmembrane region" description="Helical" evidence="1">
    <location>
        <begin position="61"/>
        <end position="79"/>
    </location>
</feature>
<evidence type="ECO:0000256" key="1">
    <source>
        <dbReference type="SAM" id="Phobius"/>
    </source>
</evidence>
<dbReference type="EMBL" id="CP000102">
    <property type="protein sequence ID" value="ABC57315.1"/>
    <property type="molecule type" value="Genomic_DNA"/>
</dbReference>
<dbReference type="eggNOG" id="arCOG09734">
    <property type="taxonomic scope" value="Archaea"/>
</dbReference>
<feature type="transmembrane region" description="Helical" evidence="1">
    <location>
        <begin position="6"/>
        <end position="23"/>
    </location>
</feature>
<dbReference type="AlphaFoldDB" id="Q2NFT8"/>
<name>Q2NFT8_METST</name>
<dbReference type="HOGENOM" id="CLU_2447716_0_0_2"/>
<dbReference type="KEGG" id="mst:Msp_0927"/>
<keyword evidence="1" id="KW-0472">Membrane</keyword>
<accession>Q2NFT8</accession>
<proteinExistence type="predicted"/>
<keyword evidence="1" id="KW-0812">Transmembrane</keyword>
<sequence length="95" mass="10230">MVLDAYIPFIGLLIFGNIENLILASQGVVKGANPLKLGIASIICVIIWLIIGTIGTNLAMAYSNVIEFVGGLAIFVLGLQSMIESARYNEDPEYK</sequence>
<keyword evidence="3" id="KW-1185">Reference proteome</keyword>
<evidence type="ECO:0000313" key="3">
    <source>
        <dbReference type="Proteomes" id="UP000001931"/>
    </source>
</evidence>
<feature type="transmembrane region" description="Helical" evidence="1">
    <location>
        <begin position="35"/>
        <end position="55"/>
    </location>
</feature>
<dbReference type="RefSeq" id="WP_011406514.1">
    <property type="nucleotide sequence ID" value="NC_007681.1"/>
</dbReference>
<gene>
    <name evidence="2" type="ordered locus">Msp_0927</name>
</gene>
<dbReference type="GeneID" id="3856234"/>
<dbReference type="OrthoDB" id="76805at2157"/>
<organism evidence="2 3">
    <name type="scientific">Methanosphaera stadtmanae (strain ATCC 43021 / DSM 3091 / JCM 11832 / MCB-3)</name>
    <dbReference type="NCBI Taxonomy" id="339860"/>
    <lineage>
        <taxon>Archaea</taxon>
        <taxon>Methanobacteriati</taxon>
        <taxon>Methanobacteriota</taxon>
        <taxon>Methanomada group</taxon>
        <taxon>Methanobacteria</taxon>
        <taxon>Methanobacteriales</taxon>
        <taxon>Methanobacteriaceae</taxon>
        <taxon>Methanosphaera</taxon>
    </lineage>
</organism>
<evidence type="ECO:0000313" key="2">
    <source>
        <dbReference type="EMBL" id="ABC57315.1"/>
    </source>
</evidence>
<reference evidence="2 3" key="1">
    <citation type="journal article" date="2006" name="J. Bacteriol.">
        <title>The genome sequence of Methanosphaera stadtmanae reveals why this human intestinal archaeon is restricted to methanol and H2 for methane formation and ATP synthesis.</title>
        <authorList>
            <person name="Fricke W.F."/>
            <person name="Seedorf H."/>
            <person name="Henne A."/>
            <person name="Kruer M."/>
            <person name="Liesegang H."/>
            <person name="Hedderich R."/>
            <person name="Gottschalk G."/>
            <person name="Thauer R.K."/>
        </authorList>
    </citation>
    <scope>NUCLEOTIDE SEQUENCE [LARGE SCALE GENOMIC DNA]</scope>
    <source>
        <strain evidence="3">ATCC 43021 / DSM 3091 / JCM 11832 / MCB-3</strain>
    </source>
</reference>